<evidence type="ECO:0000313" key="1">
    <source>
        <dbReference type="EMBL" id="MBP2376217.1"/>
    </source>
</evidence>
<organism evidence="1 2">
    <name type="scientific">Paeniglutamicibacter psychrophenolicus</name>
    <dbReference type="NCBI Taxonomy" id="257454"/>
    <lineage>
        <taxon>Bacteria</taxon>
        <taxon>Bacillati</taxon>
        <taxon>Actinomycetota</taxon>
        <taxon>Actinomycetes</taxon>
        <taxon>Micrococcales</taxon>
        <taxon>Micrococcaceae</taxon>
        <taxon>Paeniglutamicibacter</taxon>
    </lineage>
</organism>
<reference evidence="1 2" key="1">
    <citation type="submission" date="2021-03" db="EMBL/GenBank/DDBJ databases">
        <title>Sequencing the genomes of 1000 actinobacteria strains.</title>
        <authorList>
            <person name="Klenk H.-P."/>
        </authorList>
    </citation>
    <scope>NUCLEOTIDE SEQUENCE [LARGE SCALE GENOMIC DNA]</scope>
    <source>
        <strain evidence="1 2">DSM 15454</strain>
    </source>
</reference>
<comment type="caution">
    <text evidence="1">The sequence shown here is derived from an EMBL/GenBank/DDBJ whole genome shotgun (WGS) entry which is preliminary data.</text>
</comment>
<name>A0ABS4WJ35_9MICC</name>
<protein>
    <submittedName>
        <fullName evidence="1">Uncharacterized protein</fullName>
    </submittedName>
</protein>
<keyword evidence="2" id="KW-1185">Reference proteome</keyword>
<dbReference type="EMBL" id="JAGIOE010000001">
    <property type="protein sequence ID" value="MBP2376217.1"/>
    <property type="molecule type" value="Genomic_DNA"/>
</dbReference>
<accession>A0ABS4WJ35</accession>
<dbReference type="Proteomes" id="UP000766570">
    <property type="component" value="Unassembled WGS sequence"/>
</dbReference>
<gene>
    <name evidence="1" type="ORF">JOF46_004129</name>
</gene>
<proteinExistence type="predicted"/>
<dbReference type="RefSeq" id="WP_209910906.1">
    <property type="nucleotide sequence ID" value="NZ_BAAAMI010000029.1"/>
</dbReference>
<evidence type="ECO:0000313" key="2">
    <source>
        <dbReference type="Proteomes" id="UP000766570"/>
    </source>
</evidence>
<sequence length="190" mass="21099">MLYPSGWREFNTSVEHEQMLTKLVTAEPRARGRADVVLLLRQKMHQLFEYLRRRGSLGFAMPVKQLSSGGMPVSMIMTPLKVGPAGTLVDAVRKAAGGTPLESEAVDGAEWYLWTSMERADEAPELQNNGLNMVVPRPLPDGSVDPDPKAGLWLRYSYAHVEADNGEEFADGLRQLGYAILGTFKWVPVR</sequence>